<accession>A0A0G3G3Y6</accession>
<dbReference type="EMBL" id="CP011367">
    <property type="protein sequence ID" value="AKJ95940.1"/>
    <property type="molecule type" value="Genomic_DNA"/>
</dbReference>
<feature type="region of interest" description="Disordered" evidence="1">
    <location>
        <begin position="1"/>
        <end position="24"/>
    </location>
</feature>
<protein>
    <submittedName>
        <fullName evidence="2">Uncharacterized protein</fullName>
    </submittedName>
</protein>
<gene>
    <name evidence="2" type="ORF">TVD_11505</name>
</gene>
<dbReference type="Proteomes" id="UP000064201">
    <property type="component" value="Chromosome"/>
</dbReference>
<sequence>MFFKREAHEDTKAGKSDQQGFKGYGPEAITALGAAGPQYGPVSLDPSRLPSMLFRSSARASW</sequence>
<dbReference type="STRING" id="106634.TVD_11505"/>
<dbReference type="PATRIC" id="fig|106634.4.peg.2349"/>
<evidence type="ECO:0000313" key="3">
    <source>
        <dbReference type="Proteomes" id="UP000064201"/>
    </source>
</evidence>
<evidence type="ECO:0000256" key="1">
    <source>
        <dbReference type="SAM" id="MobiDB-lite"/>
    </source>
</evidence>
<evidence type="ECO:0000313" key="2">
    <source>
        <dbReference type="EMBL" id="AKJ95940.1"/>
    </source>
</evidence>
<keyword evidence="3" id="KW-1185">Reference proteome</keyword>
<dbReference type="AlphaFoldDB" id="A0A0G3G3Y6"/>
<name>A0A0G3G3Y6_9GAMM</name>
<organism evidence="2 3">
    <name type="scientific">Thioalkalivibrio versutus</name>
    <dbReference type="NCBI Taxonomy" id="106634"/>
    <lineage>
        <taxon>Bacteria</taxon>
        <taxon>Pseudomonadati</taxon>
        <taxon>Pseudomonadota</taxon>
        <taxon>Gammaproteobacteria</taxon>
        <taxon>Chromatiales</taxon>
        <taxon>Ectothiorhodospiraceae</taxon>
        <taxon>Thioalkalivibrio</taxon>
    </lineage>
</organism>
<feature type="compositionally biased region" description="Basic and acidic residues" evidence="1">
    <location>
        <begin position="1"/>
        <end position="15"/>
    </location>
</feature>
<proteinExistence type="predicted"/>
<dbReference type="KEGG" id="tvr:TVD_11505"/>
<reference evidence="2 3" key="1">
    <citation type="submission" date="2015-04" db="EMBL/GenBank/DDBJ databases">
        <title>Complete Sequence for the Genome of the Thioalkalivibrio versutus D301.</title>
        <authorList>
            <person name="Mu T."/>
            <person name="Zhou J."/>
            <person name="Xu X."/>
        </authorList>
    </citation>
    <scope>NUCLEOTIDE SEQUENCE [LARGE SCALE GENOMIC DNA]</scope>
    <source>
        <strain evidence="2 3">D301</strain>
    </source>
</reference>